<feature type="compositionally biased region" description="Basic and acidic residues" evidence="1">
    <location>
        <begin position="269"/>
        <end position="281"/>
    </location>
</feature>
<comment type="caution">
    <text evidence="2">The sequence shown here is derived from an EMBL/GenBank/DDBJ whole genome shotgun (WGS) entry which is preliminary data.</text>
</comment>
<evidence type="ECO:0000313" key="2">
    <source>
        <dbReference type="EMBL" id="KRP93949.1"/>
    </source>
</evidence>
<dbReference type="EMBL" id="LJYF01000029">
    <property type="protein sequence ID" value="KRP93949.1"/>
    <property type="molecule type" value="Genomic_DNA"/>
</dbReference>
<gene>
    <name evidence="2" type="ORF">AOQ72_22105</name>
</gene>
<proteinExistence type="predicted"/>
<reference evidence="2 3" key="1">
    <citation type="submission" date="2015-09" db="EMBL/GenBank/DDBJ databases">
        <title>Draft Genome Sequence of the Strain BR 3267 (Bradyrhizobium yuanmingense) recommended as inoculant for cowpea in Brazil.</title>
        <authorList>
            <person name="Simoes-Araujo J.L."/>
            <person name="Zilli J.E."/>
        </authorList>
    </citation>
    <scope>NUCLEOTIDE SEQUENCE [LARGE SCALE GENOMIC DNA]</scope>
    <source>
        <strain evidence="2 3">BR3267</strain>
    </source>
</reference>
<dbReference type="Proteomes" id="UP000051380">
    <property type="component" value="Unassembled WGS sequence"/>
</dbReference>
<feature type="compositionally biased region" description="Basic residues" evidence="1">
    <location>
        <begin position="288"/>
        <end position="302"/>
    </location>
</feature>
<evidence type="ECO:0000256" key="1">
    <source>
        <dbReference type="SAM" id="MobiDB-lite"/>
    </source>
</evidence>
<dbReference type="AlphaFoldDB" id="A0A0R3CCZ7"/>
<accession>A0A0R3CCZ7</accession>
<sequence>MLMASIFTARQFSKPRKTRRSLKLRWTVSWTNGACVMKRLLGLALILFLMPTPDRAAAGELFSVRCEGGIPARLYFATFDVDAKAVVFETPPIDLETNFGITTRSGEIISKNDGKIEFMLRVRPGRIGLIFDSNKKTMTWPGLDDPTFRPTLTHPCTVTPPRSILSFGVRDPILNPISVRCEHTGAVYFTMDAASKQALFERGKEGRGFRGEVTDAGQDDVTLSMNFEVPRRVVWSRSRQTITIEGIDGDAARPRTVVQCQEVPPRTMMEFHRESQREETPLHGSNNQRKRKTGRPCRRHER</sequence>
<name>A0A0R3CCZ7_9BRAD</name>
<organism evidence="2 3">
    <name type="scientific">Bradyrhizobium yuanmingense</name>
    <dbReference type="NCBI Taxonomy" id="108015"/>
    <lineage>
        <taxon>Bacteria</taxon>
        <taxon>Pseudomonadati</taxon>
        <taxon>Pseudomonadota</taxon>
        <taxon>Alphaproteobacteria</taxon>
        <taxon>Hyphomicrobiales</taxon>
        <taxon>Nitrobacteraceae</taxon>
        <taxon>Bradyrhizobium</taxon>
    </lineage>
</organism>
<evidence type="ECO:0000313" key="3">
    <source>
        <dbReference type="Proteomes" id="UP000051380"/>
    </source>
</evidence>
<protein>
    <submittedName>
        <fullName evidence="2">Uncharacterized protein</fullName>
    </submittedName>
</protein>
<feature type="region of interest" description="Disordered" evidence="1">
    <location>
        <begin position="267"/>
        <end position="302"/>
    </location>
</feature>